<evidence type="ECO:0000313" key="3">
    <source>
        <dbReference type="WBParaSite" id="HCON_00141190-00001"/>
    </source>
</evidence>
<feature type="transmembrane region" description="Helical" evidence="1">
    <location>
        <begin position="71"/>
        <end position="89"/>
    </location>
</feature>
<keyword evidence="1" id="KW-1133">Transmembrane helix</keyword>
<evidence type="ECO:0000256" key="1">
    <source>
        <dbReference type="SAM" id="Phobius"/>
    </source>
</evidence>
<evidence type="ECO:0000313" key="2">
    <source>
        <dbReference type="Proteomes" id="UP000025227"/>
    </source>
</evidence>
<keyword evidence="2" id="KW-1185">Reference proteome</keyword>
<feature type="transmembrane region" description="Helical" evidence="1">
    <location>
        <begin position="96"/>
        <end position="117"/>
    </location>
</feature>
<accession>A0A7I4YTT9</accession>
<name>A0A7I4YTT9_HAECO</name>
<organism evidence="2 3">
    <name type="scientific">Haemonchus contortus</name>
    <name type="common">Barber pole worm</name>
    <dbReference type="NCBI Taxonomy" id="6289"/>
    <lineage>
        <taxon>Eukaryota</taxon>
        <taxon>Metazoa</taxon>
        <taxon>Ecdysozoa</taxon>
        <taxon>Nematoda</taxon>
        <taxon>Chromadorea</taxon>
        <taxon>Rhabditida</taxon>
        <taxon>Rhabditina</taxon>
        <taxon>Rhabditomorpha</taxon>
        <taxon>Strongyloidea</taxon>
        <taxon>Trichostrongylidae</taxon>
        <taxon>Haemonchus</taxon>
    </lineage>
</organism>
<reference evidence="3" key="1">
    <citation type="submission" date="2020-12" db="UniProtKB">
        <authorList>
            <consortium name="WormBaseParasite"/>
        </authorList>
    </citation>
    <scope>IDENTIFICATION</scope>
    <source>
        <strain evidence="3">MHco3</strain>
    </source>
</reference>
<sequence length="171" mass="18915">MIDHHSSAGSRARASAAGLGETGFLLKREKVNADESSDSSTWYCQMFVDIISLCAIGHACIFLFFSQDIQLEVVLVIQLFWGLLTFIAVRYVQSMIVLVAAYALNLASVGGLAYIAFRCMDAYRDSAFTASYVYIALPANIVMALCLTYLAVQVRNKWLDEDESPTQDTML</sequence>
<dbReference type="Proteomes" id="UP000025227">
    <property type="component" value="Unplaced"/>
</dbReference>
<protein>
    <submittedName>
        <fullName evidence="3">Conserved plasma membrane protein</fullName>
    </submittedName>
</protein>
<keyword evidence="1" id="KW-0812">Transmembrane</keyword>
<feature type="transmembrane region" description="Helical" evidence="1">
    <location>
        <begin position="46"/>
        <end position="65"/>
    </location>
</feature>
<dbReference type="AlphaFoldDB" id="A0A7I4YTT9"/>
<dbReference type="WBParaSite" id="HCON_00141190-00001">
    <property type="protein sequence ID" value="HCON_00141190-00001"/>
    <property type="gene ID" value="HCON_00141190"/>
</dbReference>
<proteinExistence type="predicted"/>
<feature type="transmembrane region" description="Helical" evidence="1">
    <location>
        <begin position="129"/>
        <end position="152"/>
    </location>
</feature>
<keyword evidence="1" id="KW-0472">Membrane</keyword>